<sequence>MKKNEFSESEEEFELRFYSDDLAEINSINESRYSDTESDSDSSDIINRSRKARPIESDTDDTASPTTEEDDWISITEDGYRPTRINYSIGPKSTGPQISSNIFEPIQFFKLFFTKPLVDEIIKETNNYAKSVLNSKNLTKDSIWQTWHDVNEDEFWAFIGVILNMGTMPISNMQEYWSTKHNSRIPFFSDIFTRARFNQIFWMLHLKTPDSGSKNLKTHIQQASIFLDYIDSKFSEHFIPGQNISLHESIVTFRGKISFITYNPIKPTKWSIRIYAMVDSETGYIYTTLPYYGSITSGNLIRPDLPVSTRIPLHLYQKLLDKIPEAQGYHMFTDRYYTSIPLAEELMKVKCYLTAWKDKRIMSLLSTWNDAGMIDSKRILQGGKEVNIRKPNVVVSYTNSMSSINQTNQYTSTYCFLRKSLKWWRKMFFWGMEKPLTHLKYVKLLIDQLINNFRQERSRASTSSSEIRLNGKLHEMRRGKKRDCIVCSNRQKKGERHETSEYCNTCPDKPRMHLGDCFSRYHKMKKYKYCKAVLKLPQKRNRTIVNNLGVGSSP</sequence>
<dbReference type="RefSeq" id="XP_024220714.1">
    <property type="nucleotide sequence ID" value="XM_024364946.1"/>
</dbReference>
<gene>
    <name evidence="4" type="primary">LOC100749471</name>
</gene>
<feature type="domain" description="PiggyBac transposable element-derived protein" evidence="2">
    <location>
        <begin position="105"/>
        <end position="354"/>
    </location>
</feature>
<name>A0A6P6F7Y4_BOMIM</name>
<dbReference type="Proteomes" id="UP000515180">
    <property type="component" value="Unplaced"/>
</dbReference>
<feature type="region of interest" description="Disordered" evidence="1">
    <location>
        <begin position="28"/>
        <end position="71"/>
    </location>
</feature>
<protein>
    <submittedName>
        <fullName evidence="4">PiggyBac transposable element-derived protein 4-like</fullName>
    </submittedName>
</protein>
<evidence type="ECO:0000259" key="2">
    <source>
        <dbReference type="Pfam" id="PF13843"/>
    </source>
</evidence>
<organism evidence="3 4">
    <name type="scientific">Bombus impatiens</name>
    <name type="common">Bumblebee</name>
    <dbReference type="NCBI Taxonomy" id="132113"/>
    <lineage>
        <taxon>Eukaryota</taxon>
        <taxon>Metazoa</taxon>
        <taxon>Ecdysozoa</taxon>
        <taxon>Arthropoda</taxon>
        <taxon>Hexapoda</taxon>
        <taxon>Insecta</taxon>
        <taxon>Pterygota</taxon>
        <taxon>Neoptera</taxon>
        <taxon>Endopterygota</taxon>
        <taxon>Hymenoptera</taxon>
        <taxon>Apocrita</taxon>
        <taxon>Aculeata</taxon>
        <taxon>Apoidea</taxon>
        <taxon>Anthophila</taxon>
        <taxon>Apidae</taxon>
        <taxon>Bombus</taxon>
        <taxon>Pyrobombus</taxon>
    </lineage>
</organism>
<feature type="compositionally biased region" description="Acidic residues" evidence="1">
    <location>
        <begin position="57"/>
        <end position="71"/>
    </location>
</feature>
<dbReference type="GeneID" id="100749471"/>
<proteinExistence type="predicted"/>
<dbReference type="KEGG" id="bim:100749471"/>
<reference evidence="4" key="1">
    <citation type="submission" date="2025-08" db="UniProtKB">
        <authorList>
            <consortium name="RefSeq"/>
        </authorList>
    </citation>
    <scope>IDENTIFICATION</scope>
</reference>
<evidence type="ECO:0000256" key="1">
    <source>
        <dbReference type="SAM" id="MobiDB-lite"/>
    </source>
</evidence>
<dbReference type="Pfam" id="PF13843">
    <property type="entry name" value="DDE_Tnp_1_7"/>
    <property type="match status" value="1"/>
</dbReference>
<evidence type="ECO:0000313" key="3">
    <source>
        <dbReference type="Proteomes" id="UP000515180"/>
    </source>
</evidence>
<keyword evidence="3" id="KW-1185">Reference proteome</keyword>
<dbReference type="PANTHER" id="PTHR46599:SF3">
    <property type="entry name" value="PIGGYBAC TRANSPOSABLE ELEMENT-DERIVED PROTEIN 4"/>
    <property type="match status" value="1"/>
</dbReference>
<dbReference type="InterPro" id="IPR029526">
    <property type="entry name" value="PGBD"/>
</dbReference>
<evidence type="ECO:0000313" key="4">
    <source>
        <dbReference type="RefSeq" id="XP_024220714.1"/>
    </source>
</evidence>
<dbReference type="PANTHER" id="PTHR46599">
    <property type="entry name" value="PIGGYBAC TRANSPOSABLE ELEMENT-DERIVED PROTEIN 4"/>
    <property type="match status" value="1"/>
</dbReference>
<accession>A0A6P6F7Y4</accession>
<dbReference type="OrthoDB" id="7681398at2759"/>
<dbReference type="AlphaFoldDB" id="A0A6P6F7Y4"/>